<dbReference type="RefSeq" id="WP_122330099.1">
    <property type="nucleotide sequence ID" value="NZ_JAQDYY010000001.1"/>
</dbReference>
<protein>
    <submittedName>
        <fullName evidence="1">Uncharacterized protein</fullName>
    </submittedName>
</protein>
<accession>A0A396C1L5</accession>
<evidence type="ECO:0000313" key="1">
    <source>
        <dbReference type="EMBL" id="RHH14451.1"/>
    </source>
</evidence>
<name>A0A396C1L5_BACFG</name>
<proteinExistence type="predicted"/>
<organism evidence="1 2">
    <name type="scientific">Bacteroides fragilis</name>
    <dbReference type="NCBI Taxonomy" id="817"/>
    <lineage>
        <taxon>Bacteria</taxon>
        <taxon>Pseudomonadati</taxon>
        <taxon>Bacteroidota</taxon>
        <taxon>Bacteroidia</taxon>
        <taxon>Bacteroidales</taxon>
        <taxon>Bacteroidaceae</taxon>
        <taxon>Bacteroides</taxon>
    </lineage>
</organism>
<dbReference type="Proteomes" id="UP000266644">
    <property type="component" value="Unassembled WGS sequence"/>
</dbReference>
<sequence length="91" mass="10235">MGIICSIPSDESVVYPEKTSNIEDYNTSSFTEEELKLATILMTEKGFAGQPRVVDITDLDKNLLAIDILIGKYKITVRQYSFGFSFGFKLE</sequence>
<evidence type="ECO:0000313" key="2">
    <source>
        <dbReference type="Proteomes" id="UP000266644"/>
    </source>
</evidence>
<comment type="caution">
    <text evidence="1">The sequence shown here is derived from an EMBL/GenBank/DDBJ whole genome shotgun (WGS) entry which is preliminary data.</text>
</comment>
<dbReference type="AlphaFoldDB" id="A0A396C1L5"/>
<reference evidence="1 2" key="1">
    <citation type="submission" date="2018-08" db="EMBL/GenBank/DDBJ databases">
        <title>A genome reference for cultivated species of the human gut microbiota.</title>
        <authorList>
            <person name="Zou Y."/>
            <person name="Xue W."/>
            <person name="Luo G."/>
        </authorList>
    </citation>
    <scope>NUCLEOTIDE SEQUENCE [LARGE SCALE GENOMIC DNA]</scope>
    <source>
        <strain evidence="1 2">AM18-6</strain>
    </source>
</reference>
<dbReference type="EMBL" id="QRJE01000008">
    <property type="protein sequence ID" value="RHH14451.1"/>
    <property type="molecule type" value="Genomic_DNA"/>
</dbReference>
<gene>
    <name evidence="1" type="ORF">DW228_06520</name>
</gene>